<dbReference type="AlphaFoldDB" id="A0A0C3C9T0"/>
<dbReference type="GO" id="GO:0033588">
    <property type="term" value="C:elongator holoenzyme complex"/>
    <property type="evidence" value="ECO:0007669"/>
    <property type="project" value="InterPro"/>
</dbReference>
<dbReference type="InterPro" id="IPR018627">
    <property type="entry name" value="ELP6"/>
</dbReference>
<dbReference type="OrthoDB" id="9995306at2759"/>
<dbReference type="Proteomes" id="UP000053424">
    <property type="component" value="Unassembled WGS sequence"/>
</dbReference>
<dbReference type="Gene3D" id="3.40.50.300">
    <property type="entry name" value="P-loop containing nucleotide triphosphate hydrolases"/>
    <property type="match status" value="1"/>
</dbReference>
<evidence type="ECO:0000256" key="2">
    <source>
        <dbReference type="ARBA" id="ARBA00008837"/>
    </source>
</evidence>
<dbReference type="CDD" id="cd19495">
    <property type="entry name" value="Elp6"/>
    <property type="match status" value="1"/>
</dbReference>
<proteinExistence type="inferred from homology"/>
<evidence type="ECO:0000313" key="3">
    <source>
        <dbReference type="EMBL" id="KIM40346.1"/>
    </source>
</evidence>
<reference evidence="4" key="2">
    <citation type="submission" date="2015-01" db="EMBL/GenBank/DDBJ databases">
        <title>Evolutionary Origins and Diversification of the Mycorrhizal Mutualists.</title>
        <authorList>
            <consortium name="DOE Joint Genome Institute"/>
            <consortium name="Mycorrhizal Genomics Consortium"/>
            <person name="Kohler A."/>
            <person name="Kuo A."/>
            <person name="Nagy L.G."/>
            <person name="Floudas D."/>
            <person name="Copeland A."/>
            <person name="Barry K.W."/>
            <person name="Cichocki N."/>
            <person name="Veneault-Fourrey C."/>
            <person name="LaButti K."/>
            <person name="Lindquist E.A."/>
            <person name="Lipzen A."/>
            <person name="Lundell T."/>
            <person name="Morin E."/>
            <person name="Murat C."/>
            <person name="Riley R."/>
            <person name="Ohm R."/>
            <person name="Sun H."/>
            <person name="Tunlid A."/>
            <person name="Henrissat B."/>
            <person name="Grigoriev I.V."/>
            <person name="Hibbett D.S."/>
            <person name="Martin F."/>
        </authorList>
    </citation>
    <scope>NUCLEOTIDE SEQUENCE [LARGE SCALE GENOMIC DNA]</scope>
    <source>
        <strain evidence="4">h7</strain>
    </source>
</reference>
<sequence length="240" mass="26266">MPGLFPPFDLPDGIVLLITDQLAAPADFILHRTLAIHLRERRKPSSLILSVSEGFGRWKALAAKSNLNLAHHVDAGSLEFVDVLPEIQPTADRRESLRILIKRVQVCLDRAAGPALIILDDISALDWIGFPLLDLSRFLRALRAACLKANATLIIRHHIVTPGEADELFRHLLQISTYHVEDRPLSSGRSGDVSGEISLHPGFSVPSDGVKLNPRNIATQYRLADTGPEFFAKGTSGGVL</sequence>
<dbReference type="PANTHER" id="PTHR16184:SF6">
    <property type="entry name" value="ELONGATOR COMPLEX PROTEIN 6"/>
    <property type="match status" value="1"/>
</dbReference>
<dbReference type="PANTHER" id="PTHR16184">
    <property type="entry name" value="ELONGATOR COMPLEX PROTEIN 6"/>
    <property type="match status" value="1"/>
</dbReference>
<dbReference type="EMBL" id="KN831783">
    <property type="protein sequence ID" value="KIM40346.1"/>
    <property type="molecule type" value="Genomic_DNA"/>
</dbReference>
<comment type="similarity">
    <text evidence="2">Belongs to the ELP6 family.</text>
</comment>
<comment type="pathway">
    <text evidence="1">tRNA modification; 5-methoxycarbonylmethyl-2-thiouridine-tRNA biosynthesis.</text>
</comment>
<organism evidence="3 4">
    <name type="scientific">Hebeloma cylindrosporum</name>
    <dbReference type="NCBI Taxonomy" id="76867"/>
    <lineage>
        <taxon>Eukaryota</taxon>
        <taxon>Fungi</taxon>
        <taxon>Dikarya</taxon>
        <taxon>Basidiomycota</taxon>
        <taxon>Agaricomycotina</taxon>
        <taxon>Agaricomycetes</taxon>
        <taxon>Agaricomycetidae</taxon>
        <taxon>Agaricales</taxon>
        <taxon>Agaricineae</taxon>
        <taxon>Hymenogastraceae</taxon>
        <taxon>Hebeloma</taxon>
    </lineage>
</organism>
<dbReference type="HOGENOM" id="CLU_073399_1_0_1"/>
<keyword evidence="4" id="KW-1185">Reference proteome</keyword>
<dbReference type="STRING" id="686832.A0A0C3C9T0"/>
<dbReference type="UniPathway" id="UPA00988"/>
<evidence type="ECO:0000313" key="4">
    <source>
        <dbReference type="Proteomes" id="UP000053424"/>
    </source>
</evidence>
<evidence type="ECO:0008006" key="5">
    <source>
        <dbReference type="Google" id="ProtNLM"/>
    </source>
</evidence>
<name>A0A0C3C9T0_HEBCY</name>
<protein>
    <recommendedName>
        <fullName evidence="5">Elongator complex protein 5</fullName>
    </recommendedName>
</protein>
<dbReference type="Pfam" id="PF09807">
    <property type="entry name" value="ELP6"/>
    <property type="match status" value="1"/>
</dbReference>
<reference evidence="3 4" key="1">
    <citation type="submission" date="2014-04" db="EMBL/GenBank/DDBJ databases">
        <authorList>
            <consortium name="DOE Joint Genome Institute"/>
            <person name="Kuo A."/>
            <person name="Gay G."/>
            <person name="Dore J."/>
            <person name="Kohler A."/>
            <person name="Nagy L.G."/>
            <person name="Floudas D."/>
            <person name="Copeland A."/>
            <person name="Barry K.W."/>
            <person name="Cichocki N."/>
            <person name="Veneault-Fourrey C."/>
            <person name="LaButti K."/>
            <person name="Lindquist E.A."/>
            <person name="Lipzen A."/>
            <person name="Lundell T."/>
            <person name="Morin E."/>
            <person name="Murat C."/>
            <person name="Sun H."/>
            <person name="Tunlid A."/>
            <person name="Henrissat B."/>
            <person name="Grigoriev I.V."/>
            <person name="Hibbett D.S."/>
            <person name="Martin F."/>
            <person name="Nordberg H.P."/>
            <person name="Cantor M.N."/>
            <person name="Hua S.X."/>
        </authorList>
    </citation>
    <scope>NUCLEOTIDE SEQUENCE [LARGE SCALE GENOMIC DNA]</scope>
    <source>
        <strain evidence="4">h7</strain>
    </source>
</reference>
<dbReference type="InterPro" id="IPR027417">
    <property type="entry name" value="P-loop_NTPase"/>
</dbReference>
<accession>A0A0C3C9T0</accession>
<dbReference type="GO" id="GO:0002098">
    <property type="term" value="P:tRNA wobble uridine modification"/>
    <property type="evidence" value="ECO:0007669"/>
    <property type="project" value="InterPro"/>
</dbReference>
<gene>
    <name evidence="3" type="ORF">M413DRAFT_446533</name>
</gene>
<evidence type="ECO:0000256" key="1">
    <source>
        <dbReference type="ARBA" id="ARBA00005043"/>
    </source>
</evidence>